<reference evidence="2" key="2">
    <citation type="submission" date="2021-12" db="EMBL/GenBank/DDBJ databases">
        <title>Resequencing data analysis of finger millet.</title>
        <authorList>
            <person name="Hatakeyama M."/>
            <person name="Aluri S."/>
            <person name="Balachadran M.T."/>
            <person name="Sivarajan S.R."/>
            <person name="Poveda L."/>
            <person name="Shimizu-Inatsugi R."/>
            <person name="Schlapbach R."/>
            <person name="Sreeman S.M."/>
            <person name="Shimizu K.K."/>
        </authorList>
    </citation>
    <scope>NUCLEOTIDE SEQUENCE</scope>
</reference>
<gene>
    <name evidence="2" type="primary">gb20961</name>
    <name evidence="2" type="ORF">PR202_gb20961</name>
</gene>
<comment type="caution">
    <text evidence="2">The sequence shown here is derived from an EMBL/GenBank/DDBJ whole genome shotgun (WGS) entry which is preliminary data.</text>
</comment>
<feature type="region of interest" description="Disordered" evidence="1">
    <location>
        <begin position="1"/>
        <end position="87"/>
    </location>
</feature>
<evidence type="ECO:0000313" key="3">
    <source>
        <dbReference type="Proteomes" id="UP001054889"/>
    </source>
</evidence>
<protein>
    <submittedName>
        <fullName evidence="2">Uncharacterized protein</fullName>
    </submittedName>
</protein>
<name>A0AAV5FCA7_ELECO</name>
<dbReference type="EMBL" id="BQKI01000084">
    <property type="protein sequence ID" value="GJN32449.1"/>
    <property type="molecule type" value="Genomic_DNA"/>
</dbReference>
<dbReference type="AlphaFoldDB" id="A0AAV5FCA7"/>
<feature type="compositionally biased region" description="Low complexity" evidence="1">
    <location>
        <begin position="29"/>
        <end position="48"/>
    </location>
</feature>
<sequence>MLLRRASTAGVAAKRFSSLTRARDRRRAGAAGRGHATSSSSTPTSSSPPRRRGNCRAPPAFAEEITDSAAPRPFPDYHPPRPDSPADYDLARRLAAAVLASPDPASLPPLPFLPTSARSTSSSRSRSSPPTRTSRASSSRSSCSSLAAPSSTHTPTFSGALLSPPTTPQFATPAPRAPILVRAVRFPSPHRHFRRAFHLHLQRVLI</sequence>
<accession>A0AAV5FCA7</accession>
<organism evidence="2 3">
    <name type="scientific">Eleusine coracana subsp. coracana</name>
    <dbReference type="NCBI Taxonomy" id="191504"/>
    <lineage>
        <taxon>Eukaryota</taxon>
        <taxon>Viridiplantae</taxon>
        <taxon>Streptophyta</taxon>
        <taxon>Embryophyta</taxon>
        <taxon>Tracheophyta</taxon>
        <taxon>Spermatophyta</taxon>
        <taxon>Magnoliopsida</taxon>
        <taxon>Liliopsida</taxon>
        <taxon>Poales</taxon>
        <taxon>Poaceae</taxon>
        <taxon>PACMAD clade</taxon>
        <taxon>Chloridoideae</taxon>
        <taxon>Cynodonteae</taxon>
        <taxon>Eleusininae</taxon>
        <taxon>Eleusine</taxon>
    </lineage>
</organism>
<proteinExistence type="predicted"/>
<dbReference type="Proteomes" id="UP001054889">
    <property type="component" value="Unassembled WGS sequence"/>
</dbReference>
<reference evidence="2" key="1">
    <citation type="journal article" date="2018" name="DNA Res.">
        <title>Multiple hybrid de novo genome assembly of finger millet, an orphan allotetraploid crop.</title>
        <authorList>
            <person name="Hatakeyama M."/>
            <person name="Aluri S."/>
            <person name="Balachadran M.T."/>
            <person name="Sivarajan S.R."/>
            <person name="Patrignani A."/>
            <person name="Gruter S."/>
            <person name="Poveda L."/>
            <person name="Shimizu-Inatsugi R."/>
            <person name="Baeten J."/>
            <person name="Francoijs K.J."/>
            <person name="Nataraja K.N."/>
            <person name="Reddy Y.A.N."/>
            <person name="Phadnis S."/>
            <person name="Ravikumar R.L."/>
            <person name="Schlapbach R."/>
            <person name="Sreeman S.M."/>
            <person name="Shimizu K.K."/>
        </authorList>
    </citation>
    <scope>NUCLEOTIDE SEQUENCE</scope>
</reference>
<feature type="region of interest" description="Disordered" evidence="1">
    <location>
        <begin position="103"/>
        <end position="174"/>
    </location>
</feature>
<keyword evidence="3" id="KW-1185">Reference proteome</keyword>
<evidence type="ECO:0000256" key="1">
    <source>
        <dbReference type="SAM" id="MobiDB-lite"/>
    </source>
</evidence>
<feature type="compositionally biased region" description="Low complexity" evidence="1">
    <location>
        <begin position="113"/>
        <end position="151"/>
    </location>
</feature>
<evidence type="ECO:0000313" key="2">
    <source>
        <dbReference type="EMBL" id="GJN32449.1"/>
    </source>
</evidence>